<dbReference type="Proteomes" id="UP000670947">
    <property type="component" value="Unassembled WGS sequence"/>
</dbReference>
<accession>A0ABS3WA01</accession>
<dbReference type="EMBL" id="JAGGDJ010000007">
    <property type="protein sequence ID" value="MBO7745145.1"/>
    <property type="molecule type" value="Genomic_DNA"/>
</dbReference>
<dbReference type="InterPro" id="IPR008929">
    <property type="entry name" value="Chondroitin_lyas"/>
</dbReference>
<evidence type="ECO:0000256" key="1">
    <source>
        <dbReference type="SAM" id="MobiDB-lite"/>
    </source>
</evidence>
<keyword evidence="3" id="KW-1185">Reference proteome</keyword>
<gene>
    <name evidence="2" type="ORF">I8J29_13125</name>
</gene>
<comment type="caution">
    <text evidence="2">The sequence shown here is derived from an EMBL/GenBank/DDBJ whole genome shotgun (WGS) entry which is preliminary data.</text>
</comment>
<name>A0ABS3WA01_9BACL</name>
<feature type="region of interest" description="Disordered" evidence="1">
    <location>
        <begin position="1"/>
        <end position="31"/>
    </location>
</feature>
<evidence type="ECO:0000313" key="3">
    <source>
        <dbReference type="Proteomes" id="UP000670947"/>
    </source>
</evidence>
<protein>
    <submittedName>
        <fullName evidence="2">Uncharacterized protein</fullName>
    </submittedName>
</protein>
<reference evidence="2 3" key="1">
    <citation type="submission" date="2021-03" db="EMBL/GenBank/DDBJ databases">
        <title>Paenibacillus artemisicola MWE-103 whole genome sequence.</title>
        <authorList>
            <person name="Ham Y.J."/>
        </authorList>
    </citation>
    <scope>NUCLEOTIDE SEQUENCE [LARGE SCALE GENOMIC DNA]</scope>
    <source>
        <strain evidence="2 3">MWE-103</strain>
    </source>
</reference>
<sequence>MMVSKRYGSERLEELGSGDAPCAPFPKAEDREAWGSIPSEKRESWLRIADRYADYAWPVPTMPDYRVYPASGGPPPLSLAYFERRSVLGILVIAECMEGEGEYLDQLMNGIFAICEEKTWAFPGPCSQWKAFEKQEWIPDETEFGVGLATVETARLLLWTRYLLGSRFDAISPRINERIVRETKDRMTTPYLEHDDYCWQGFTPAERINHSKPWFNGRVQAGFLLIAEDPKVRSAGIGKVMSSLDAFIATYPADG</sequence>
<organism evidence="2 3">
    <name type="scientific">Paenibacillus artemisiicola</name>
    <dbReference type="NCBI Taxonomy" id="1172618"/>
    <lineage>
        <taxon>Bacteria</taxon>
        <taxon>Bacillati</taxon>
        <taxon>Bacillota</taxon>
        <taxon>Bacilli</taxon>
        <taxon>Bacillales</taxon>
        <taxon>Paenibacillaceae</taxon>
        <taxon>Paenibacillus</taxon>
    </lineage>
</organism>
<dbReference type="RefSeq" id="WP_208848040.1">
    <property type="nucleotide sequence ID" value="NZ_JAGGDJ010000007.1"/>
</dbReference>
<proteinExistence type="predicted"/>
<evidence type="ECO:0000313" key="2">
    <source>
        <dbReference type="EMBL" id="MBO7745145.1"/>
    </source>
</evidence>
<dbReference type="Gene3D" id="1.50.10.100">
    <property type="entry name" value="Chondroitin AC/alginate lyase"/>
    <property type="match status" value="1"/>
</dbReference>